<dbReference type="GO" id="GO:0008829">
    <property type="term" value="F:dCTP deaminase activity"/>
    <property type="evidence" value="ECO:0007669"/>
    <property type="project" value="UniProtKB-EC"/>
</dbReference>
<protein>
    <submittedName>
        <fullName evidence="3">dCTP deaminase</fullName>
        <ecNumber evidence="3">3.5.4.13</ecNumber>
    </submittedName>
</protein>
<dbReference type="CDD" id="cd07557">
    <property type="entry name" value="trimeric_dUTPase"/>
    <property type="match status" value="1"/>
</dbReference>
<dbReference type="PANTHER" id="PTHR42680">
    <property type="entry name" value="DCTP DEAMINASE"/>
    <property type="match status" value="1"/>
</dbReference>
<keyword evidence="1 3" id="KW-0378">Hydrolase</keyword>
<proteinExistence type="predicted"/>
<evidence type="ECO:0000313" key="3">
    <source>
        <dbReference type="EMBL" id="MCZ8373548.1"/>
    </source>
</evidence>
<organism evidence="3 4">
    <name type="scientific">Phocaeicola acetigenes</name>
    <dbReference type="NCBI Taxonomy" id="3016083"/>
    <lineage>
        <taxon>Bacteria</taxon>
        <taxon>Pseudomonadati</taxon>
        <taxon>Bacteroidota</taxon>
        <taxon>Bacteroidia</taxon>
        <taxon>Bacteroidales</taxon>
        <taxon>Bacteroidaceae</taxon>
        <taxon>Phocaeicola</taxon>
    </lineage>
</organism>
<evidence type="ECO:0000256" key="2">
    <source>
        <dbReference type="ARBA" id="ARBA00023080"/>
    </source>
</evidence>
<evidence type="ECO:0000313" key="4">
    <source>
        <dbReference type="Proteomes" id="UP001141933"/>
    </source>
</evidence>
<dbReference type="Pfam" id="PF22769">
    <property type="entry name" value="DCD"/>
    <property type="match status" value="1"/>
</dbReference>
<dbReference type="EMBL" id="JAPZVM010000014">
    <property type="protein sequence ID" value="MCZ8373548.1"/>
    <property type="molecule type" value="Genomic_DNA"/>
</dbReference>
<dbReference type="PANTHER" id="PTHR42680:SF3">
    <property type="entry name" value="DCTP DEAMINASE"/>
    <property type="match status" value="1"/>
</dbReference>
<keyword evidence="2" id="KW-0546">Nucleotide metabolism</keyword>
<dbReference type="Gene3D" id="2.70.40.10">
    <property type="match status" value="1"/>
</dbReference>
<dbReference type="RefSeq" id="WP_269878884.1">
    <property type="nucleotide sequence ID" value="NZ_JAPZVM010000014.1"/>
</dbReference>
<dbReference type="InterPro" id="IPR036157">
    <property type="entry name" value="dUTPase-like_sf"/>
</dbReference>
<gene>
    <name evidence="3" type="primary">dcd</name>
    <name evidence="3" type="ORF">O6P32_12665</name>
</gene>
<comment type="caution">
    <text evidence="3">The sequence shown here is derived from an EMBL/GenBank/DDBJ whole genome shotgun (WGS) entry which is preliminary data.</text>
</comment>
<sequence>MYLSKEKIIECLDDNSLIIRPLLDKNTQVNNISVDLRLGCDFLVSIQGRDSLIDASYENGKHGNINNFFQETRRQLGDTFILHPGQTVLAVSLEYLKIPKNVLGIISLRSSYARLGLSISSSLEPGYCGCISLELTNGSKNPIKLTVGVCLLQIRFAQVTNNQEYYSRKRKYLCQVRPQVSNLYSDNDLQKLKSISDDNNNRGVTV</sequence>
<accession>A0ABT4PKF8</accession>
<dbReference type="SUPFAM" id="SSF51283">
    <property type="entry name" value="dUTPase-like"/>
    <property type="match status" value="1"/>
</dbReference>
<dbReference type="EC" id="3.5.4.13" evidence="3"/>
<dbReference type="NCBIfam" id="TIGR02274">
    <property type="entry name" value="dCTP_deam"/>
    <property type="match status" value="1"/>
</dbReference>
<reference evidence="3" key="1">
    <citation type="submission" date="2022-12" db="EMBL/GenBank/DDBJ databases">
        <title>Phocaeicola acetigenes sp. nov., isolated feces from a healthy human.</title>
        <authorList>
            <person name="Do H."/>
            <person name="Ha Y.B."/>
            <person name="Kim J.-S."/>
            <person name="Suh M.K."/>
            <person name="Kim H.S."/>
            <person name="Lee J.-S."/>
        </authorList>
    </citation>
    <scope>NUCLEOTIDE SEQUENCE</scope>
    <source>
        <strain evidence="3">KGMB11183</strain>
    </source>
</reference>
<evidence type="ECO:0000256" key="1">
    <source>
        <dbReference type="ARBA" id="ARBA00022801"/>
    </source>
</evidence>
<name>A0ABT4PKF8_9BACT</name>
<dbReference type="InterPro" id="IPR011962">
    <property type="entry name" value="dCTP_deaminase"/>
</dbReference>
<dbReference type="InterPro" id="IPR033704">
    <property type="entry name" value="dUTPase_trimeric"/>
</dbReference>
<keyword evidence="4" id="KW-1185">Reference proteome</keyword>
<dbReference type="Proteomes" id="UP001141933">
    <property type="component" value="Unassembled WGS sequence"/>
</dbReference>